<evidence type="ECO:0000256" key="1">
    <source>
        <dbReference type="SAM" id="MobiDB-lite"/>
    </source>
</evidence>
<accession>A0AAW3YZL7</accession>
<dbReference type="InterPro" id="IPR031619">
    <property type="entry name" value="Inj_translocase"/>
</dbReference>
<name>A0AAW3YZL7_9GAMM</name>
<sequence>MVQPINYYDSLMPDLAGQALKETQNRIGQAQLTGLNMQNQQMQQQMQEQQAFQQALPAAINDPKKLRELAVQYPSQLQNIQAQLGFRSAQDVAALDATVNQLQLAISTGDPRNVAAAIVQNADVISAKGVSPQQLMAMYANNPEQLNEVLDTVKLGTLSAKDQFAVQDKREGREIDRSKLAESIRSNQASESLQARGQDISAATARRGQDIQMRGQDISAENARFDREIKKAAFAQNAIDRQLKTETNQIKRDDLLLKQQEFKRKEEQAKSDKYDTYVSQLNAIDQTIGTANKILESPGFNGYFGINVNPFGSRYLPGTDAANTEALVDTLKSQTFLANVQLMRGLGALSNAEGQRVTDAIGKLSPSISEKAAKETIKTIISVTNKGKQRLDNKFNSEASRYRKEQAAQPSNQSEYSSLWGD</sequence>
<protein>
    <submittedName>
        <fullName evidence="2">Phage DNA ejection protein</fullName>
    </submittedName>
</protein>
<organism evidence="2">
    <name type="scientific">Xenorhabdus szentirmaii</name>
    <dbReference type="NCBI Taxonomy" id="290112"/>
    <lineage>
        <taxon>Bacteria</taxon>
        <taxon>Pseudomonadati</taxon>
        <taxon>Pseudomonadota</taxon>
        <taxon>Gammaproteobacteria</taxon>
        <taxon>Enterobacterales</taxon>
        <taxon>Morganellaceae</taxon>
        <taxon>Xenorhabdus</taxon>
    </lineage>
</organism>
<dbReference type="AlphaFoldDB" id="A0AAW3YZL7"/>
<reference evidence="2" key="2">
    <citation type="journal article" date="2024" name="Toxins">
        <title>Genome Sequence Analysis of Native Xenorhabdus Strains Isolated from Entomopathogenic Nematodes in Argentina.</title>
        <authorList>
            <person name="Palma L."/>
            <person name="Frizzo L."/>
            <person name="Kaiser S."/>
            <person name="Berry C."/>
            <person name="Caballero P."/>
            <person name="Bode H.B."/>
            <person name="Del Valle E.E."/>
        </authorList>
    </citation>
    <scope>NUCLEOTIDE SEQUENCE</scope>
    <source>
        <strain evidence="2">M</strain>
    </source>
</reference>
<feature type="compositionally biased region" description="Polar residues" evidence="1">
    <location>
        <begin position="185"/>
        <end position="195"/>
    </location>
</feature>
<dbReference type="Pfam" id="PF16928">
    <property type="entry name" value="Inj_translocase"/>
    <property type="match status" value="1"/>
</dbReference>
<reference evidence="2" key="1">
    <citation type="submission" date="2020-09" db="EMBL/GenBank/DDBJ databases">
        <authorList>
            <person name="Palma L."/>
            <person name="Caballero P."/>
            <person name="Berry C."/>
            <person name="Del Valle E."/>
        </authorList>
    </citation>
    <scope>NUCLEOTIDE SEQUENCE</scope>
    <source>
        <strain evidence="2">M</strain>
    </source>
</reference>
<gene>
    <name evidence="2" type="ORF">ID854_18330</name>
</gene>
<feature type="region of interest" description="Disordered" evidence="1">
    <location>
        <begin position="400"/>
        <end position="422"/>
    </location>
</feature>
<dbReference type="EMBL" id="JACXBF010000479">
    <property type="protein sequence ID" value="MBD2802344.1"/>
    <property type="molecule type" value="Genomic_DNA"/>
</dbReference>
<feature type="compositionally biased region" description="Polar residues" evidence="1">
    <location>
        <begin position="408"/>
        <end position="422"/>
    </location>
</feature>
<dbReference type="RefSeq" id="WP_323869605.1">
    <property type="nucleotide sequence ID" value="NZ_JACXBF010000479.1"/>
</dbReference>
<proteinExistence type="predicted"/>
<dbReference type="Proteomes" id="UP001193920">
    <property type="component" value="Unassembled WGS sequence"/>
</dbReference>
<feature type="region of interest" description="Disordered" evidence="1">
    <location>
        <begin position="185"/>
        <end position="215"/>
    </location>
</feature>
<evidence type="ECO:0000313" key="2">
    <source>
        <dbReference type="EMBL" id="MBD2802344.1"/>
    </source>
</evidence>
<comment type="caution">
    <text evidence="2">The sequence shown here is derived from an EMBL/GenBank/DDBJ whole genome shotgun (WGS) entry which is preliminary data.</text>
</comment>